<sequence length="269" mass="29609">MRASNQTPFVAAILCCLLVLSGCMGKQPQTVPLNEAGRQEALSLWETFLSRDTPPAVDADVRVGWDVLGSKGGVAATLIAEQPAFFRFAANDPLGRSLLLAVSDGTSFTLIDNRKGHVSQGTIHSRFWRSYIPRSVRAEDLFSLLGGCVTAGEGADAQPAQDEQARGFWYQWQDDRGLRHHVLLSRYHGEVHQHMLIDGRGEVVLDFQYSDYLQDTKSGYSWPGHLQVTGAAVTGTLTLRVEQIYSYTPKGEAAFHLVAPPHFTVEQIP</sequence>
<dbReference type="Proteomes" id="UP000596092">
    <property type="component" value="Chromosome"/>
</dbReference>
<accession>A0A7T5VFH5</accession>
<evidence type="ECO:0000256" key="1">
    <source>
        <dbReference type="SAM" id="SignalP"/>
    </source>
</evidence>
<feature type="signal peptide" evidence="1">
    <location>
        <begin position="1"/>
        <end position="25"/>
    </location>
</feature>
<gene>
    <name evidence="2" type="ORF">HP555_13910</name>
</gene>
<proteinExistence type="predicted"/>
<evidence type="ECO:0000313" key="3">
    <source>
        <dbReference type="Proteomes" id="UP000596092"/>
    </source>
</evidence>
<keyword evidence="3" id="KW-1185">Reference proteome</keyword>
<reference evidence="2 3" key="1">
    <citation type="submission" date="2020-05" db="EMBL/GenBank/DDBJ databases">
        <title>Complete genome of Desulfobulbus oligotrophicus.</title>
        <authorList>
            <person name="Podar M."/>
        </authorList>
    </citation>
    <scope>NUCLEOTIDE SEQUENCE [LARGE SCALE GENOMIC DNA]</scope>
    <source>
        <strain evidence="2 3">Prop6</strain>
    </source>
</reference>
<dbReference type="EMBL" id="CP054140">
    <property type="protein sequence ID" value="QQG66881.1"/>
    <property type="molecule type" value="Genomic_DNA"/>
</dbReference>
<evidence type="ECO:0008006" key="4">
    <source>
        <dbReference type="Google" id="ProtNLM"/>
    </source>
</evidence>
<dbReference type="RefSeq" id="WP_199263169.1">
    <property type="nucleotide sequence ID" value="NZ_CP054140.1"/>
</dbReference>
<keyword evidence="1" id="KW-0732">Signal</keyword>
<dbReference type="AlphaFoldDB" id="A0A7T5VFH5"/>
<organism evidence="2 3">
    <name type="scientific">Desulfobulbus oligotrophicus</name>
    <dbReference type="NCBI Taxonomy" id="1909699"/>
    <lineage>
        <taxon>Bacteria</taxon>
        <taxon>Pseudomonadati</taxon>
        <taxon>Thermodesulfobacteriota</taxon>
        <taxon>Desulfobulbia</taxon>
        <taxon>Desulfobulbales</taxon>
        <taxon>Desulfobulbaceae</taxon>
        <taxon>Desulfobulbus</taxon>
    </lineage>
</organism>
<name>A0A7T5VFH5_9BACT</name>
<dbReference type="KEGG" id="dog:HP555_13910"/>
<protein>
    <recommendedName>
        <fullName evidence="4">DUF4292 domain-containing protein</fullName>
    </recommendedName>
</protein>
<dbReference type="PROSITE" id="PS51257">
    <property type="entry name" value="PROKAR_LIPOPROTEIN"/>
    <property type="match status" value="1"/>
</dbReference>
<evidence type="ECO:0000313" key="2">
    <source>
        <dbReference type="EMBL" id="QQG66881.1"/>
    </source>
</evidence>
<feature type="chain" id="PRO_5032869150" description="DUF4292 domain-containing protein" evidence="1">
    <location>
        <begin position="26"/>
        <end position="269"/>
    </location>
</feature>